<evidence type="ECO:0000256" key="1">
    <source>
        <dbReference type="ARBA" id="ARBA00004442"/>
    </source>
</evidence>
<dbReference type="AlphaFoldDB" id="A0A1M6UJF4"/>
<dbReference type="InterPro" id="IPR012944">
    <property type="entry name" value="SusD_RagB_dom"/>
</dbReference>
<evidence type="ECO:0000259" key="7">
    <source>
        <dbReference type="Pfam" id="PF07980"/>
    </source>
</evidence>
<feature type="domain" description="SusD-like N-terminal" evidence="8">
    <location>
        <begin position="45"/>
        <end position="222"/>
    </location>
</feature>
<dbReference type="InterPro" id="IPR011990">
    <property type="entry name" value="TPR-like_helical_dom_sf"/>
</dbReference>
<evidence type="ECO:0000256" key="5">
    <source>
        <dbReference type="ARBA" id="ARBA00023237"/>
    </source>
</evidence>
<dbReference type="EMBL" id="FRAA01000007">
    <property type="protein sequence ID" value="SHK69364.1"/>
    <property type="molecule type" value="Genomic_DNA"/>
</dbReference>
<comment type="subcellular location">
    <subcellularLocation>
        <location evidence="1">Cell outer membrane</location>
    </subcellularLocation>
</comment>
<dbReference type="GO" id="GO:0009279">
    <property type="term" value="C:cell outer membrane"/>
    <property type="evidence" value="ECO:0007669"/>
    <property type="project" value="UniProtKB-SubCell"/>
</dbReference>
<evidence type="ECO:0000313" key="10">
    <source>
        <dbReference type="Proteomes" id="UP000184474"/>
    </source>
</evidence>
<accession>A0A1M6UJF4</accession>
<evidence type="ECO:0000256" key="4">
    <source>
        <dbReference type="ARBA" id="ARBA00023136"/>
    </source>
</evidence>
<evidence type="ECO:0000259" key="8">
    <source>
        <dbReference type="Pfam" id="PF14322"/>
    </source>
</evidence>
<comment type="similarity">
    <text evidence="2">Belongs to the SusD family.</text>
</comment>
<dbReference type="Gene3D" id="1.25.40.390">
    <property type="match status" value="1"/>
</dbReference>
<keyword evidence="10" id="KW-1185">Reference proteome</keyword>
<protein>
    <submittedName>
        <fullName evidence="9">Starch-binding associating with outer membrane</fullName>
    </submittedName>
</protein>
<evidence type="ECO:0000256" key="6">
    <source>
        <dbReference type="SAM" id="SignalP"/>
    </source>
</evidence>
<evidence type="ECO:0000256" key="2">
    <source>
        <dbReference type="ARBA" id="ARBA00006275"/>
    </source>
</evidence>
<reference evidence="10" key="1">
    <citation type="submission" date="2016-11" db="EMBL/GenBank/DDBJ databases">
        <authorList>
            <person name="Varghese N."/>
            <person name="Submissions S."/>
        </authorList>
    </citation>
    <scope>NUCLEOTIDE SEQUENCE [LARGE SCALE GENOMIC DNA]</scope>
    <source>
        <strain evidence="10">DSM 26134</strain>
    </source>
</reference>
<dbReference type="STRING" id="156994.SAMN04488028_107148"/>
<dbReference type="InterPro" id="IPR033985">
    <property type="entry name" value="SusD-like_N"/>
</dbReference>
<proteinExistence type="inferred from homology"/>
<organism evidence="9 10">
    <name type="scientific">Reichenbachiella agariperforans</name>
    <dbReference type="NCBI Taxonomy" id="156994"/>
    <lineage>
        <taxon>Bacteria</taxon>
        <taxon>Pseudomonadati</taxon>
        <taxon>Bacteroidota</taxon>
        <taxon>Cytophagia</taxon>
        <taxon>Cytophagales</taxon>
        <taxon>Reichenbachiellaceae</taxon>
        <taxon>Reichenbachiella</taxon>
    </lineage>
</organism>
<dbReference type="Pfam" id="PF14322">
    <property type="entry name" value="SusD-like_3"/>
    <property type="match status" value="1"/>
</dbReference>
<evidence type="ECO:0000256" key="3">
    <source>
        <dbReference type="ARBA" id="ARBA00022729"/>
    </source>
</evidence>
<feature type="chain" id="PRO_5013065152" evidence="6">
    <location>
        <begin position="23"/>
        <end position="569"/>
    </location>
</feature>
<keyword evidence="3 6" id="KW-0732">Signal</keyword>
<gene>
    <name evidence="9" type="ORF">SAMN04488028_107148</name>
</gene>
<keyword evidence="5" id="KW-0998">Cell outer membrane</keyword>
<sequence>MNKKLIYILMIPVFLLNMSCNEDEFLTEVNPNAITTEVFWETSDDFEKALNTVYGALQFPSVSGGNLSYEMVQGDLAGTENWYPQSPFGELNFTDATEHVQNKWNELYIGIFRANQVLHYIADADIEDEEKALVIGQARFLRAFFYFQLAHTYGGAVIHTALPVTDEDFEKPFESIDEVTTQVIVPDLEFAKANLEGISWTGDDLGRVSWGAATSLLGKVYLYDESWSEAAVQFKEVIDSQIYSLTASYMDNFTHENEFNSESIFEVSYSDVLKPGVNGNTIDDTPSETGSEATALNISMAQLNFGGYNTVLSSYYLHELMVYDEIDPSKTVNNGFTFSQRMYASIVPINGDGEYYGLPIGDKPGWAFGQSAYVKKFSNWYHLEIEDGNQRSGINFRHIRYADVLLMYAEAILNDQGNAAVAEAISYIDMIRDRAGVLTIQQYLNDNGNTFPAMHRSVQVHGAFDMVAPTADNLLTHIMLVERPIELCFEGHRWKDLVRWDIVSNQLTTLRADEVWRENNLATIQGQPPLMITERIRPDYAVSAGSYTASDNYFPIPTGEKQINAGLGL</sequence>
<keyword evidence="4" id="KW-0472">Membrane</keyword>
<name>A0A1M6UJF4_REIAG</name>
<dbReference type="Pfam" id="PF07980">
    <property type="entry name" value="SusD_RagB"/>
    <property type="match status" value="1"/>
</dbReference>
<dbReference type="RefSeq" id="WP_221407519.1">
    <property type="nucleotide sequence ID" value="NZ_FRAA01000007.1"/>
</dbReference>
<dbReference type="Proteomes" id="UP000184474">
    <property type="component" value="Unassembled WGS sequence"/>
</dbReference>
<feature type="signal peptide" evidence="6">
    <location>
        <begin position="1"/>
        <end position="22"/>
    </location>
</feature>
<dbReference type="SUPFAM" id="SSF48452">
    <property type="entry name" value="TPR-like"/>
    <property type="match status" value="1"/>
</dbReference>
<evidence type="ECO:0000313" key="9">
    <source>
        <dbReference type="EMBL" id="SHK69364.1"/>
    </source>
</evidence>
<feature type="domain" description="RagB/SusD" evidence="7">
    <location>
        <begin position="371"/>
        <end position="567"/>
    </location>
</feature>